<feature type="binding site" evidence="1">
    <location>
        <position position="383"/>
    </location>
    <ligand>
        <name>Zn(2+)</name>
        <dbReference type="ChEBI" id="CHEBI:29105"/>
    </ligand>
</feature>
<comment type="caution">
    <text evidence="2">The sequence shown here is derived from an EMBL/GenBank/DDBJ whole genome shotgun (WGS) entry which is preliminary data.</text>
</comment>
<reference evidence="2" key="1">
    <citation type="submission" date="2020-11" db="EMBL/GenBank/DDBJ databases">
        <authorList>
            <consortium name="DOE Joint Genome Institute"/>
            <person name="Ahrendt S."/>
            <person name="Riley R."/>
            <person name="Andreopoulos W."/>
            <person name="Labutti K."/>
            <person name="Pangilinan J."/>
            <person name="Ruiz-Duenas F.J."/>
            <person name="Barrasa J.M."/>
            <person name="Sanchez-Garcia M."/>
            <person name="Camarero S."/>
            <person name="Miyauchi S."/>
            <person name="Serrano A."/>
            <person name="Linde D."/>
            <person name="Babiker R."/>
            <person name="Drula E."/>
            <person name="Ayuso-Fernandez I."/>
            <person name="Pacheco R."/>
            <person name="Padilla G."/>
            <person name="Ferreira P."/>
            <person name="Barriuso J."/>
            <person name="Kellner H."/>
            <person name="Castanera R."/>
            <person name="Alfaro M."/>
            <person name="Ramirez L."/>
            <person name="Pisabarro A.G."/>
            <person name="Kuo A."/>
            <person name="Tritt A."/>
            <person name="Lipzen A."/>
            <person name="He G."/>
            <person name="Yan M."/>
            <person name="Ng V."/>
            <person name="Cullen D."/>
            <person name="Martin F."/>
            <person name="Rosso M.-N."/>
            <person name="Henrissat B."/>
            <person name="Hibbett D."/>
            <person name="Martinez A.T."/>
            <person name="Grigoriev I.V."/>
        </authorList>
    </citation>
    <scope>NUCLEOTIDE SEQUENCE</scope>
    <source>
        <strain evidence="2">CBS 247.69</strain>
    </source>
</reference>
<evidence type="ECO:0000313" key="3">
    <source>
        <dbReference type="Proteomes" id="UP000807353"/>
    </source>
</evidence>
<dbReference type="Pfam" id="PF05147">
    <property type="entry name" value="LANC_like"/>
    <property type="match status" value="1"/>
</dbReference>
<keyword evidence="1" id="KW-0479">Metal-binding</keyword>
<dbReference type="GO" id="GO:0005975">
    <property type="term" value="P:carbohydrate metabolic process"/>
    <property type="evidence" value="ECO:0007669"/>
    <property type="project" value="InterPro"/>
</dbReference>
<dbReference type="GO" id="GO:0046872">
    <property type="term" value="F:metal ion binding"/>
    <property type="evidence" value="ECO:0007669"/>
    <property type="project" value="UniProtKB-KW"/>
</dbReference>
<dbReference type="EMBL" id="MU150259">
    <property type="protein sequence ID" value="KAF9463734.1"/>
    <property type="molecule type" value="Genomic_DNA"/>
</dbReference>
<accession>A0A9P6CKD1</accession>
<protein>
    <submittedName>
        <fullName evidence="2">Uncharacterized protein</fullName>
    </submittedName>
</protein>
<dbReference type="GO" id="GO:0031179">
    <property type="term" value="P:peptide modification"/>
    <property type="evidence" value="ECO:0007669"/>
    <property type="project" value="InterPro"/>
</dbReference>
<dbReference type="SMART" id="SM01260">
    <property type="entry name" value="LANC_like"/>
    <property type="match status" value="1"/>
</dbReference>
<dbReference type="PANTHER" id="PTHR12736">
    <property type="entry name" value="LANC-LIKE PROTEIN"/>
    <property type="match status" value="1"/>
</dbReference>
<gene>
    <name evidence="2" type="ORF">BDZ94DRAFT_1308453</name>
</gene>
<organism evidence="2 3">
    <name type="scientific">Collybia nuda</name>
    <dbReference type="NCBI Taxonomy" id="64659"/>
    <lineage>
        <taxon>Eukaryota</taxon>
        <taxon>Fungi</taxon>
        <taxon>Dikarya</taxon>
        <taxon>Basidiomycota</taxon>
        <taxon>Agaricomycotina</taxon>
        <taxon>Agaricomycetes</taxon>
        <taxon>Agaricomycetidae</taxon>
        <taxon>Agaricales</taxon>
        <taxon>Tricholomatineae</taxon>
        <taxon>Clitocybaceae</taxon>
        <taxon>Collybia</taxon>
    </lineage>
</organism>
<evidence type="ECO:0000313" key="2">
    <source>
        <dbReference type="EMBL" id="KAF9463734.1"/>
    </source>
</evidence>
<dbReference type="SUPFAM" id="SSF158745">
    <property type="entry name" value="LanC-like"/>
    <property type="match status" value="1"/>
</dbReference>
<proteinExistence type="predicted"/>
<dbReference type="PRINTS" id="PR01950">
    <property type="entry name" value="LANCSUPER"/>
</dbReference>
<name>A0A9P6CKD1_9AGAR</name>
<evidence type="ECO:0000256" key="1">
    <source>
        <dbReference type="PIRSR" id="PIRSR607822-1"/>
    </source>
</evidence>
<dbReference type="PANTHER" id="PTHR12736:SF7">
    <property type="entry name" value="LANC-LIKE PROTEIN 3"/>
    <property type="match status" value="1"/>
</dbReference>
<dbReference type="Proteomes" id="UP000807353">
    <property type="component" value="Unassembled WGS sequence"/>
</dbReference>
<dbReference type="GO" id="GO:0005886">
    <property type="term" value="C:plasma membrane"/>
    <property type="evidence" value="ECO:0007669"/>
    <property type="project" value="TreeGrafter"/>
</dbReference>
<keyword evidence="3" id="KW-1185">Reference proteome</keyword>
<dbReference type="InterPro" id="IPR007822">
    <property type="entry name" value="LANC-like"/>
</dbReference>
<feature type="binding site" evidence="1">
    <location>
        <position position="382"/>
    </location>
    <ligand>
        <name>Zn(2+)</name>
        <dbReference type="ChEBI" id="CHEBI:29105"/>
    </ligand>
</feature>
<dbReference type="Gene3D" id="1.50.10.10">
    <property type="match status" value="1"/>
</dbReference>
<sequence>MSRYIQHSNQPPTNLDAVAEDIKTALMVAVSQCYSQTQHFSGTVYTGLAGRVLMKYYLSSLPLPHEELNARTSLWSVQDLRAGGDRDIVLILESTPERTWKVHDASRIAFLETNVGVAALGLCRALEGSEDLLKHWERCAQLLQQALEHVYAEARSLGGGEDGCEILYGRAGFLYALLLVRKTVIRVRGGSDPALPPPLVQSAEGLVADDSIRAVVSDIVRCGEIGARRYATRLASAGSADNTAGPPLMWSWFDTRYLGAAHGVAGILQVLWSCPAAVIAPYLPRMLETVQWLLGRQDSTGNWPAEVSISLNQVQENELIQWCHGAPGMVILLSNILQWSRAHTQHAHVLDPALHETLATSLRAGTQLVYQHGLLRKGLGLCHGVAGSVYTLLAASDALDLDVDSGQDVGTQWQYLRWAIHLAHLATNHTLLVARGEMGVPDHPLSLYEGLAGMCCAWALVLCRISRLQLRSGDGDAVAGKRAVVMGSGHGMPGYDGLGWEGGVYRLN</sequence>
<dbReference type="CDD" id="cd04794">
    <property type="entry name" value="euk_LANCL"/>
    <property type="match status" value="1"/>
</dbReference>
<dbReference type="InterPro" id="IPR012341">
    <property type="entry name" value="6hp_glycosidase-like_sf"/>
</dbReference>
<feature type="binding site" evidence="1">
    <location>
        <position position="323"/>
    </location>
    <ligand>
        <name>Zn(2+)</name>
        <dbReference type="ChEBI" id="CHEBI:29105"/>
    </ligand>
</feature>
<dbReference type="OrthoDB" id="10257263at2759"/>
<keyword evidence="1" id="KW-0862">Zinc</keyword>
<dbReference type="AlphaFoldDB" id="A0A9P6CKD1"/>